<gene>
    <name evidence="1" type="ORF">MELIAE_LOCUS3435</name>
</gene>
<sequence>MSCGNDVNNKEGIKKGGKKLEKVAIIKKARITGAEYVNHRGMLVPARGQGENCRCMFKCFERCTTKERQEILEKFRHLSSKNKQDSYLQSLLEFSAPKVKRPRNLAEPRPRSFTFKYYLNCTNRIMVCKKAFVSIHAITPARVRRLGLLLTMGKEPDDKRGKNPSGNAIPEHKIQEIEEHIKSFPVKVYQDNKLYLNEQLNVKVMYKLFQEKFPDTKVSYKYYLKIFKDRFTLSFGRPQEENCDFLPIEHFLAVELLERKK</sequence>
<name>A0A9P0AVP2_BRAAE</name>
<keyword evidence="2" id="KW-1185">Reference proteome</keyword>
<dbReference type="PANTHER" id="PTHR10773:SF19">
    <property type="match status" value="1"/>
</dbReference>
<dbReference type="PANTHER" id="PTHR10773">
    <property type="entry name" value="DNA-DIRECTED RNA POLYMERASES I, II, AND III SUBUNIT RPABC2"/>
    <property type="match status" value="1"/>
</dbReference>
<dbReference type="OrthoDB" id="7475343at2759"/>
<organism evidence="1 2">
    <name type="scientific">Brassicogethes aeneus</name>
    <name type="common">Rape pollen beetle</name>
    <name type="synonym">Meligethes aeneus</name>
    <dbReference type="NCBI Taxonomy" id="1431903"/>
    <lineage>
        <taxon>Eukaryota</taxon>
        <taxon>Metazoa</taxon>
        <taxon>Ecdysozoa</taxon>
        <taxon>Arthropoda</taxon>
        <taxon>Hexapoda</taxon>
        <taxon>Insecta</taxon>
        <taxon>Pterygota</taxon>
        <taxon>Neoptera</taxon>
        <taxon>Endopterygota</taxon>
        <taxon>Coleoptera</taxon>
        <taxon>Polyphaga</taxon>
        <taxon>Cucujiformia</taxon>
        <taxon>Nitidulidae</taxon>
        <taxon>Meligethinae</taxon>
        <taxon>Brassicogethes</taxon>
    </lineage>
</organism>
<dbReference type="Proteomes" id="UP001154078">
    <property type="component" value="Chromosome 2"/>
</dbReference>
<evidence type="ECO:0000313" key="2">
    <source>
        <dbReference type="Proteomes" id="UP001154078"/>
    </source>
</evidence>
<dbReference type="EMBL" id="OV121133">
    <property type="protein sequence ID" value="CAH0550665.1"/>
    <property type="molecule type" value="Genomic_DNA"/>
</dbReference>
<accession>A0A9P0AVP2</accession>
<evidence type="ECO:0000313" key="1">
    <source>
        <dbReference type="EMBL" id="CAH0550665.1"/>
    </source>
</evidence>
<reference evidence="1" key="1">
    <citation type="submission" date="2021-12" db="EMBL/GenBank/DDBJ databases">
        <authorList>
            <person name="King R."/>
        </authorList>
    </citation>
    <scope>NUCLEOTIDE SEQUENCE</scope>
</reference>
<dbReference type="AlphaFoldDB" id="A0A9P0AVP2"/>
<proteinExistence type="predicted"/>
<protein>
    <submittedName>
        <fullName evidence="1">Uncharacterized protein</fullName>
    </submittedName>
</protein>